<evidence type="ECO:0000313" key="1">
    <source>
        <dbReference type="EMBL" id="EQB05494.1"/>
    </source>
</evidence>
<gene>
    <name evidence="1" type="ORF">L288_12680</name>
</gene>
<organism evidence="1 2">
    <name type="scientific">Sphingobium quisquiliarum P25</name>
    <dbReference type="NCBI Taxonomy" id="1329909"/>
    <lineage>
        <taxon>Bacteria</taxon>
        <taxon>Pseudomonadati</taxon>
        <taxon>Pseudomonadota</taxon>
        <taxon>Alphaproteobacteria</taxon>
        <taxon>Sphingomonadales</taxon>
        <taxon>Sphingomonadaceae</taxon>
        <taxon>Sphingobium</taxon>
    </lineage>
</organism>
<comment type="caution">
    <text evidence="1">The sequence shown here is derived from an EMBL/GenBank/DDBJ whole genome shotgun (WGS) entry which is preliminary data.</text>
</comment>
<protein>
    <submittedName>
        <fullName evidence="1">Uncharacterized protein</fullName>
    </submittedName>
</protein>
<sequence length="205" mass="22870">MDELVKEEQRGFFRGNRAGCAFAAFAAKDPVKYGWRSLVIPVSPDAIGLQLRNAIDSPDTQALSLIFPSVQSANDVLALAGACLETGLFHDEGFDRETLKFIRLRAHVDENVSWVTGFGPFDFLPLTRQAPHCELTIRVKPRPDYGWHFKPPIEGIIHLADLDMVGLSDKNLRRLWQVSFQTTQKILGHAPDDESAAKTTFVIPI</sequence>
<name>T0I788_9SPHN</name>
<evidence type="ECO:0000313" key="2">
    <source>
        <dbReference type="Proteomes" id="UP000015525"/>
    </source>
</evidence>
<dbReference type="EMBL" id="ATHO01000109">
    <property type="protein sequence ID" value="EQB05494.1"/>
    <property type="molecule type" value="Genomic_DNA"/>
</dbReference>
<dbReference type="AlphaFoldDB" id="T0I788"/>
<dbReference type="RefSeq" id="WP_021238754.1">
    <property type="nucleotide sequence ID" value="NZ_ATHO01000109.1"/>
</dbReference>
<reference evidence="1 2" key="1">
    <citation type="journal article" date="2013" name="Genome Announc.">
        <title>Draft Genome Sequence of Sphingobium quisquiliarum Strain P25T, a Novel Hexachlorocyclohexane (HCH)-Degrading Bacterium Isolated from an HCH Dumpsite.</title>
        <authorList>
            <person name="Kumar Singh A."/>
            <person name="Sangwan N."/>
            <person name="Sharma A."/>
            <person name="Gupta V."/>
            <person name="Khurana J.P."/>
            <person name="Lal R."/>
        </authorList>
    </citation>
    <scope>NUCLEOTIDE SEQUENCE [LARGE SCALE GENOMIC DNA]</scope>
    <source>
        <strain evidence="1 2">P25</strain>
    </source>
</reference>
<dbReference type="Proteomes" id="UP000015525">
    <property type="component" value="Unassembled WGS sequence"/>
</dbReference>
<accession>T0I788</accession>
<proteinExistence type="predicted"/>
<keyword evidence="2" id="KW-1185">Reference proteome</keyword>
<dbReference type="PATRIC" id="fig|1329909.3.peg.2453"/>